<dbReference type="GO" id="GO:0006508">
    <property type="term" value="P:proteolysis"/>
    <property type="evidence" value="ECO:0007669"/>
    <property type="project" value="UniProtKB-KW"/>
</dbReference>
<feature type="signal peptide" evidence="6">
    <location>
        <begin position="1"/>
        <end position="16"/>
    </location>
</feature>
<evidence type="ECO:0000256" key="2">
    <source>
        <dbReference type="ARBA" id="ARBA00022670"/>
    </source>
</evidence>
<evidence type="ECO:0000256" key="4">
    <source>
        <dbReference type="ARBA" id="ARBA00022801"/>
    </source>
</evidence>
<protein>
    <submittedName>
        <fullName evidence="7">Uncharacterized protein</fullName>
    </submittedName>
</protein>
<reference evidence="8" key="1">
    <citation type="journal article" date="2023" name="Commun. Biol.">
        <title>Genome analysis of Parmales, the sister group of diatoms, reveals the evolutionary specialization of diatoms from phago-mixotrophs to photoautotrophs.</title>
        <authorList>
            <person name="Ban H."/>
            <person name="Sato S."/>
            <person name="Yoshikawa S."/>
            <person name="Yamada K."/>
            <person name="Nakamura Y."/>
            <person name="Ichinomiya M."/>
            <person name="Sato N."/>
            <person name="Blanc-Mathieu R."/>
            <person name="Endo H."/>
            <person name="Kuwata A."/>
            <person name="Ogata H."/>
        </authorList>
    </citation>
    <scope>NUCLEOTIDE SEQUENCE [LARGE SCALE GENOMIC DNA]</scope>
</reference>
<evidence type="ECO:0000256" key="5">
    <source>
        <dbReference type="ARBA" id="ARBA00023180"/>
    </source>
</evidence>
<dbReference type="InterPro" id="IPR008758">
    <property type="entry name" value="Peptidase_S28"/>
</dbReference>
<organism evidence="7 8">
    <name type="scientific">Triparma laevis f. inornata</name>
    <dbReference type="NCBI Taxonomy" id="1714386"/>
    <lineage>
        <taxon>Eukaryota</taxon>
        <taxon>Sar</taxon>
        <taxon>Stramenopiles</taxon>
        <taxon>Ochrophyta</taxon>
        <taxon>Bolidophyceae</taxon>
        <taxon>Parmales</taxon>
        <taxon>Triparmaceae</taxon>
        <taxon>Triparma</taxon>
    </lineage>
</organism>
<evidence type="ECO:0000256" key="3">
    <source>
        <dbReference type="ARBA" id="ARBA00022729"/>
    </source>
</evidence>
<dbReference type="Gene3D" id="3.40.50.1820">
    <property type="entry name" value="alpha/beta hydrolase"/>
    <property type="match status" value="1"/>
</dbReference>
<keyword evidence="2" id="KW-0645">Protease</keyword>
<dbReference type="Pfam" id="PF05577">
    <property type="entry name" value="Peptidase_S28"/>
    <property type="match status" value="1"/>
</dbReference>
<evidence type="ECO:0000313" key="7">
    <source>
        <dbReference type="EMBL" id="GMH91633.1"/>
    </source>
</evidence>
<keyword evidence="3 6" id="KW-0732">Signal</keyword>
<evidence type="ECO:0000313" key="8">
    <source>
        <dbReference type="Proteomes" id="UP001162640"/>
    </source>
</evidence>
<dbReference type="Gene3D" id="1.20.120.980">
    <property type="entry name" value="Serine carboxypeptidase S28, SKS domain"/>
    <property type="match status" value="1"/>
</dbReference>
<evidence type="ECO:0000256" key="1">
    <source>
        <dbReference type="ARBA" id="ARBA00011079"/>
    </source>
</evidence>
<comment type="similarity">
    <text evidence="1">Belongs to the peptidase S28 family.</text>
</comment>
<dbReference type="GO" id="GO:0008239">
    <property type="term" value="F:dipeptidyl-peptidase activity"/>
    <property type="evidence" value="ECO:0007669"/>
    <property type="project" value="TreeGrafter"/>
</dbReference>
<comment type="caution">
    <text evidence="7">The sequence shown here is derived from an EMBL/GenBank/DDBJ whole genome shotgun (WGS) entry which is preliminary data.</text>
</comment>
<name>A0A9W7EVS3_9STRA</name>
<gene>
    <name evidence="7" type="ORF">TL16_g12109</name>
</gene>
<dbReference type="PANTHER" id="PTHR11010:SF38">
    <property type="entry name" value="LYSOSOMAL PRO-X CARBOXYPEPTIDASE"/>
    <property type="match status" value="1"/>
</dbReference>
<feature type="chain" id="PRO_5040953732" evidence="6">
    <location>
        <begin position="17"/>
        <end position="504"/>
    </location>
</feature>
<dbReference type="InterPro" id="IPR042269">
    <property type="entry name" value="Ser_carbopepase_S28_SKS"/>
</dbReference>
<evidence type="ECO:0000256" key="6">
    <source>
        <dbReference type="SAM" id="SignalP"/>
    </source>
</evidence>
<keyword evidence="4" id="KW-0378">Hydrolase</keyword>
<proteinExistence type="inferred from homology"/>
<accession>A0A9W7EVS3</accession>
<dbReference type="InterPro" id="IPR029058">
    <property type="entry name" value="AB_hydrolase_fold"/>
</dbReference>
<sequence length="504" mass="55970">MVSLLALLLIAPHTQATPTDPSYFDGAFVNHFTSDPVSSTYTQRYYESSTYFKGPGHPIFLVMGGEGTIEPSTGLFYPYINEVLASKFGAYVIEPEHRFYGESLPVVNATNDDLKLLMTPEQALYDAVTLVNSLRKDLGCTAKGTPTYCPVISVGGSYPGFLSFSMRLLFPQHIDASYAASAPVKFYAQQVDGEEYYDLIAKSAERSLPGCAKSIETTLSDFKESLVDLTYEEVASKLLNICPSIPSYIDNNEKFYQEVQMVSVDEERSDGFYLFLTLAFVQVIAYTFAGLNMANYPPNDDTELNEVCKSWTEKDSDWASKFNFLFSTLIEDGEDSCFDLNSQLPAGSKGTISSGDWSGVGSGADGKMWDYQTCSLLVERIDITETFGDRTWTLDWMNDHCQDRFGISPSPNLLAKTWGFDDILSTPLTRVLFTNGLNDGWSVGSITETLSEERQLVAMNFPNGAHHSDLSHSDPGPDDTEDIQKGHEEIAELLGQWLEEIMKE</sequence>
<dbReference type="SUPFAM" id="SSF53474">
    <property type="entry name" value="alpha/beta-Hydrolases"/>
    <property type="match status" value="1"/>
</dbReference>
<dbReference type="AlphaFoldDB" id="A0A9W7EVS3"/>
<dbReference type="GO" id="GO:0070008">
    <property type="term" value="F:serine-type exopeptidase activity"/>
    <property type="evidence" value="ECO:0007669"/>
    <property type="project" value="InterPro"/>
</dbReference>
<dbReference type="Proteomes" id="UP001162640">
    <property type="component" value="Unassembled WGS sequence"/>
</dbReference>
<dbReference type="EMBL" id="BLQM01000476">
    <property type="protein sequence ID" value="GMH91633.1"/>
    <property type="molecule type" value="Genomic_DNA"/>
</dbReference>
<dbReference type="PANTHER" id="PTHR11010">
    <property type="entry name" value="PROTEASE S28 PRO-X CARBOXYPEPTIDASE-RELATED"/>
    <property type="match status" value="1"/>
</dbReference>
<keyword evidence="5" id="KW-0325">Glycoprotein</keyword>